<comment type="similarity">
    <text evidence="1">Belongs to the short-chain dehydrogenases/reductases (SDR) family.</text>
</comment>
<dbReference type="GO" id="GO:0047936">
    <property type="term" value="F:glucose 1-dehydrogenase [NAD(P)+] activity"/>
    <property type="evidence" value="ECO:0007669"/>
    <property type="project" value="UniProtKB-EC"/>
</dbReference>
<dbReference type="InterPro" id="IPR036291">
    <property type="entry name" value="NAD(P)-bd_dom_sf"/>
</dbReference>
<dbReference type="PANTHER" id="PTHR43639:SF1">
    <property type="entry name" value="SHORT-CHAIN DEHYDROGENASE_REDUCTASE FAMILY PROTEIN"/>
    <property type="match status" value="1"/>
</dbReference>
<evidence type="ECO:0000256" key="1">
    <source>
        <dbReference type="ARBA" id="ARBA00006484"/>
    </source>
</evidence>
<dbReference type="PROSITE" id="PS00061">
    <property type="entry name" value="ADH_SHORT"/>
    <property type="match status" value="1"/>
</dbReference>
<gene>
    <name evidence="4" type="primary">gdhIV</name>
    <name evidence="4" type="ORF">HRbin17_01372</name>
</gene>
<comment type="caution">
    <text evidence="4">The sequence shown here is derived from an EMBL/GenBank/DDBJ whole genome shotgun (WGS) entry which is preliminary data.</text>
</comment>
<dbReference type="SUPFAM" id="SSF51735">
    <property type="entry name" value="NAD(P)-binding Rossmann-fold domains"/>
    <property type="match status" value="1"/>
</dbReference>
<feature type="domain" description="Ketoreductase" evidence="3">
    <location>
        <begin position="6"/>
        <end position="143"/>
    </location>
</feature>
<dbReference type="AlphaFoldDB" id="A0A2H5XCF9"/>
<dbReference type="Gene3D" id="3.40.50.720">
    <property type="entry name" value="NAD(P)-binding Rossmann-like Domain"/>
    <property type="match status" value="1"/>
</dbReference>
<evidence type="ECO:0000256" key="2">
    <source>
        <dbReference type="ARBA" id="ARBA00023002"/>
    </source>
</evidence>
<dbReference type="PRINTS" id="PR00080">
    <property type="entry name" value="SDRFAMILY"/>
</dbReference>
<sequence length="244" mass="26278">MELRGKVALVTGAAKRLGRAIALALGERGAHVAVHYRSSEREAMETAGALQTLGVRALPFRADLTDEAQVQMMMREVATAFGGLDILVNNAAVFERTPFDQLTAAQWRTTLESNLTSVFLCCRYAAEWLRQGDGGVIVNISDTAALRPWTEFLPYCVAKAGVLVLTQGLAKALAPQVRVNCVALGTVLPPENMDADVWRATMSAKTLLGRLGTPDEVVQAVLFCIACDYLTGAVIPLDGGRFLR</sequence>
<dbReference type="Proteomes" id="UP000236173">
    <property type="component" value="Unassembled WGS sequence"/>
</dbReference>
<reference evidence="5" key="1">
    <citation type="submission" date="2017-09" db="EMBL/GenBank/DDBJ databases">
        <title>Metaegenomics of thermophilic ammonia-oxidizing enrichment culture.</title>
        <authorList>
            <person name="Kato S."/>
            <person name="Suzuki K."/>
        </authorList>
    </citation>
    <scope>NUCLEOTIDE SEQUENCE [LARGE SCALE GENOMIC DNA]</scope>
</reference>
<dbReference type="Pfam" id="PF13561">
    <property type="entry name" value="adh_short_C2"/>
    <property type="match status" value="1"/>
</dbReference>
<keyword evidence="2 4" id="KW-0560">Oxidoreductase</keyword>
<dbReference type="InterPro" id="IPR002347">
    <property type="entry name" value="SDR_fam"/>
</dbReference>
<dbReference type="CDD" id="cd05233">
    <property type="entry name" value="SDR_c"/>
    <property type="match status" value="1"/>
</dbReference>
<evidence type="ECO:0000313" key="5">
    <source>
        <dbReference type="Proteomes" id="UP000236173"/>
    </source>
</evidence>
<dbReference type="InterPro" id="IPR020904">
    <property type="entry name" value="Sc_DH/Rdtase_CS"/>
</dbReference>
<dbReference type="PRINTS" id="PR00081">
    <property type="entry name" value="GDHRDH"/>
</dbReference>
<evidence type="ECO:0000259" key="3">
    <source>
        <dbReference type="SMART" id="SM00822"/>
    </source>
</evidence>
<dbReference type="InterPro" id="IPR057326">
    <property type="entry name" value="KR_dom"/>
</dbReference>
<evidence type="ECO:0000313" key="4">
    <source>
        <dbReference type="EMBL" id="GBC98855.1"/>
    </source>
</evidence>
<accession>A0A2H5XCF9</accession>
<dbReference type="EMBL" id="BEHT01000016">
    <property type="protein sequence ID" value="GBC98855.1"/>
    <property type="molecule type" value="Genomic_DNA"/>
</dbReference>
<dbReference type="EC" id="1.1.1.47" evidence="4"/>
<organism evidence="4 5">
    <name type="scientific">Candidatus Fervidibacter japonicus</name>
    <dbReference type="NCBI Taxonomy" id="2035412"/>
    <lineage>
        <taxon>Bacteria</taxon>
        <taxon>Candidatus Fervidibacterota</taxon>
        <taxon>Candidatus Fervidibacter</taxon>
    </lineage>
</organism>
<dbReference type="SMART" id="SM00822">
    <property type="entry name" value="PKS_KR"/>
    <property type="match status" value="1"/>
</dbReference>
<dbReference type="FunFam" id="3.40.50.720:FF:000084">
    <property type="entry name" value="Short-chain dehydrogenase reductase"/>
    <property type="match status" value="1"/>
</dbReference>
<dbReference type="PANTHER" id="PTHR43639">
    <property type="entry name" value="OXIDOREDUCTASE, SHORT-CHAIN DEHYDROGENASE/REDUCTASE FAMILY (AFU_ORTHOLOGUE AFUA_5G02870)"/>
    <property type="match status" value="1"/>
</dbReference>
<protein>
    <submittedName>
        <fullName evidence="4">Glucose 1-dehydrogenase 4</fullName>
        <ecNumber evidence="4">1.1.1.47</ecNumber>
    </submittedName>
</protein>
<proteinExistence type="inferred from homology"/>
<name>A0A2H5XCF9_9BACT</name>